<comment type="caution">
    <text evidence="1">The sequence shown here is derived from an EMBL/GenBank/DDBJ whole genome shotgun (WGS) entry which is preliminary data.</text>
</comment>
<protein>
    <submittedName>
        <fullName evidence="1">Uncharacterized protein</fullName>
    </submittedName>
</protein>
<keyword evidence="2" id="KW-1185">Reference proteome</keyword>
<evidence type="ECO:0000313" key="1">
    <source>
        <dbReference type="EMBL" id="RDY09334.1"/>
    </source>
</evidence>
<name>A0A371I308_MUCPR</name>
<evidence type="ECO:0000313" key="2">
    <source>
        <dbReference type="Proteomes" id="UP000257109"/>
    </source>
</evidence>
<proteinExistence type="predicted"/>
<dbReference type="EMBL" id="QJKJ01001074">
    <property type="protein sequence ID" value="RDY09334.1"/>
    <property type="molecule type" value="Genomic_DNA"/>
</dbReference>
<organism evidence="1 2">
    <name type="scientific">Mucuna pruriens</name>
    <name type="common">Velvet bean</name>
    <name type="synonym">Dolichos pruriens</name>
    <dbReference type="NCBI Taxonomy" id="157652"/>
    <lineage>
        <taxon>Eukaryota</taxon>
        <taxon>Viridiplantae</taxon>
        <taxon>Streptophyta</taxon>
        <taxon>Embryophyta</taxon>
        <taxon>Tracheophyta</taxon>
        <taxon>Spermatophyta</taxon>
        <taxon>Magnoliopsida</taxon>
        <taxon>eudicotyledons</taxon>
        <taxon>Gunneridae</taxon>
        <taxon>Pentapetalae</taxon>
        <taxon>rosids</taxon>
        <taxon>fabids</taxon>
        <taxon>Fabales</taxon>
        <taxon>Fabaceae</taxon>
        <taxon>Papilionoideae</taxon>
        <taxon>50 kb inversion clade</taxon>
        <taxon>NPAAA clade</taxon>
        <taxon>indigoferoid/millettioid clade</taxon>
        <taxon>Phaseoleae</taxon>
        <taxon>Mucuna</taxon>
    </lineage>
</organism>
<feature type="non-terminal residue" evidence="1">
    <location>
        <position position="1"/>
    </location>
</feature>
<gene>
    <name evidence="1" type="ORF">CR513_06304</name>
</gene>
<accession>A0A371I308</accession>
<dbReference type="Proteomes" id="UP000257109">
    <property type="component" value="Unassembled WGS sequence"/>
</dbReference>
<reference evidence="1" key="1">
    <citation type="submission" date="2018-05" db="EMBL/GenBank/DDBJ databases">
        <title>Draft genome of Mucuna pruriens seed.</title>
        <authorList>
            <person name="Nnadi N.E."/>
            <person name="Vos R."/>
            <person name="Hasami M.H."/>
            <person name="Devisetty U.K."/>
            <person name="Aguiy J.C."/>
        </authorList>
    </citation>
    <scope>NUCLEOTIDE SEQUENCE [LARGE SCALE GENOMIC DNA]</scope>
    <source>
        <strain evidence="1">JCA_2017</strain>
    </source>
</reference>
<dbReference type="AlphaFoldDB" id="A0A371I308"/>
<dbReference type="OrthoDB" id="8029976at2759"/>
<sequence>MAEEKVIFLGLNDLSKLFGTCFLTMKGKNSFNISGTVSQDIWILDFGAIDHMTSFSLHLTSSSRAFGKQLITIANGDHVPIVGSQQSPTPALSIPTQCPLFHHKAS</sequence>